<dbReference type="AlphaFoldDB" id="A0AAW3WJZ1"/>
<keyword evidence="1" id="KW-0472">Membrane</keyword>
<name>A0AAW3WJZ1_SERFO</name>
<sequence>MHVRREFRILINGTGEHPLQLYGFILLAIGFAGKVCAIGWQDTSQLRRDQ</sequence>
<proteinExistence type="predicted"/>
<dbReference type="RefSeq" id="WP_179251982.1">
    <property type="nucleotide sequence ID" value="NZ_JACBIV010000004.1"/>
</dbReference>
<comment type="caution">
    <text evidence="2">The sequence shown here is derived from an EMBL/GenBank/DDBJ whole genome shotgun (WGS) entry which is preliminary data.</text>
</comment>
<protein>
    <submittedName>
        <fullName evidence="2">Uncharacterized protein</fullName>
    </submittedName>
</protein>
<dbReference type="EMBL" id="JACNYO010000003">
    <property type="protein sequence ID" value="MBC3211188.1"/>
    <property type="molecule type" value="Genomic_DNA"/>
</dbReference>
<evidence type="ECO:0000313" key="2">
    <source>
        <dbReference type="EMBL" id="MBC3211188.1"/>
    </source>
</evidence>
<reference evidence="2" key="1">
    <citation type="submission" date="2020-08" db="EMBL/GenBank/DDBJ databases">
        <title>Food and environmental bacterial isolates.</title>
        <authorList>
            <person name="Richter L."/>
            <person name="Du Plessis E.M."/>
            <person name="Duvenage S."/>
            <person name="Allam M."/>
            <person name="Korsten L."/>
        </authorList>
    </citation>
    <scope>NUCLEOTIDE SEQUENCE</scope>
    <source>
        <strain evidence="2">UPMP2127</strain>
    </source>
</reference>
<organism evidence="2 3">
    <name type="scientific">Serratia fonticola</name>
    <dbReference type="NCBI Taxonomy" id="47917"/>
    <lineage>
        <taxon>Bacteria</taxon>
        <taxon>Pseudomonadati</taxon>
        <taxon>Pseudomonadota</taxon>
        <taxon>Gammaproteobacteria</taxon>
        <taxon>Enterobacterales</taxon>
        <taxon>Yersiniaceae</taxon>
        <taxon>Serratia</taxon>
    </lineage>
</organism>
<evidence type="ECO:0000256" key="1">
    <source>
        <dbReference type="SAM" id="Phobius"/>
    </source>
</evidence>
<evidence type="ECO:0000313" key="3">
    <source>
        <dbReference type="Proteomes" id="UP000659084"/>
    </source>
</evidence>
<accession>A0AAW3WJZ1</accession>
<keyword evidence="1" id="KW-1133">Transmembrane helix</keyword>
<gene>
    <name evidence="2" type="ORF">H8J20_03460</name>
</gene>
<feature type="transmembrane region" description="Helical" evidence="1">
    <location>
        <begin position="21"/>
        <end position="40"/>
    </location>
</feature>
<dbReference type="Proteomes" id="UP000659084">
    <property type="component" value="Unassembled WGS sequence"/>
</dbReference>
<keyword evidence="1" id="KW-0812">Transmembrane</keyword>